<dbReference type="InterPro" id="IPR001867">
    <property type="entry name" value="OmpR/PhoB-type_DNA-bd"/>
</dbReference>
<dbReference type="InterPro" id="IPR036388">
    <property type="entry name" value="WH-like_DNA-bd_sf"/>
</dbReference>
<evidence type="ECO:0000256" key="4">
    <source>
        <dbReference type="ARBA" id="ARBA00023015"/>
    </source>
</evidence>
<feature type="DNA-binding region" description="OmpR/PhoB-type" evidence="8">
    <location>
        <begin position="125"/>
        <end position="221"/>
    </location>
</feature>
<dbReference type="EMBL" id="JACGWT010000002">
    <property type="protein sequence ID" value="MBA8793702.1"/>
    <property type="molecule type" value="Genomic_DNA"/>
</dbReference>
<dbReference type="GO" id="GO:0000976">
    <property type="term" value="F:transcription cis-regulatory region binding"/>
    <property type="evidence" value="ECO:0007669"/>
    <property type="project" value="TreeGrafter"/>
</dbReference>
<feature type="domain" description="OmpR/PhoB-type" evidence="10">
    <location>
        <begin position="125"/>
        <end position="221"/>
    </location>
</feature>
<dbReference type="PROSITE" id="PS51755">
    <property type="entry name" value="OMPR_PHOB"/>
    <property type="match status" value="1"/>
</dbReference>
<dbReference type="RefSeq" id="WP_182559283.1">
    <property type="nucleotide sequence ID" value="NZ_JACGWT010000002.1"/>
</dbReference>
<dbReference type="AlphaFoldDB" id="A0A7W3IR40"/>
<keyword evidence="4" id="KW-0805">Transcription regulation</keyword>
<keyword evidence="3" id="KW-0902">Two-component regulatory system</keyword>
<evidence type="ECO:0000256" key="3">
    <source>
        <dbReference type="ARBA" id="ARBA00023012"/>
    </source>
</evidence>
<evidence type="ECO:0000259" key="10">
    <source>
        <dbReference type="PROSITE" id="PS51755"/>
    </source>
</evidence>
<evidence type="ECO:0000313" key="11">
    <source>
        <dbReference type="EMBL" id="MBA8793702.1"/>
    </source>
</evidence>
<feature type="modified residue" description="4-aspartylphosphate" evidence="7">
    <location>
        <position position="54"/>
    </location>
</feature>
<gene>
    <name evidence="11" type="ORF">FHX74_001307</name>
</gene>
<keyword evidence="2 7" id="KW-0597">Phosphoprotein</keyword>
<dbReference type="InterPro" id="IPR001789">
    <property type="entry name" value="Sig_transdc_resp-reg_receiver"/>
</dbReference>
<dbReference type="GO" id="GO:0005829">
    <property type="term" value="C:cytosol"/>
    <property type="evidence" value="ECO:0007669"/>
    <property type="project" value="TreeGrafter"/>
</dbReference>
<dbReference type="PANTHER" id="PTHR48111">
    <property type="entry name" value="REGULATOR OF RPOS"/>
    <property type="match status" value="1"/>
</dbReference>
<dbReference type="Gene3D" id="3.40.50.2300">
    <property type="match status" value="1"/>
</dbReference>
<dbReference type="SMART" id="SM00448">
    <property type="entry name" value="REC"/>
    <property type="match status" value="1"/>
</dbReference>
<evidence type="ECO:0000256" key="1">
    <source>
        <dbReference type="ARBA" id="ARBA00004496"/>
    </source>
</evidence>
<sequence>MPEPRVIIVEDDAAIGGSVVDALTDAGFRSRLLVDGAHLEAAIAEFRPDAVLLDWMLPGRDGPTLARLVRAHSSAAVIMVTAKDTVDERLRGFDAGVDDYLTKPFAMAELIARLSAVLRRTGALASVIEIGDLLIDADAGVITRAGHPVELTATERRLLQYLAENRDRVLSPTQILTQVWGYGEYADNLVQVHISSLRRKLEAHGPRLLHTVWGTGYVLRAAVPAEQS</sequence>
<evidence type="ECO:0000256" key="5">
    <source>
        <dbReference type="ARBA" id="ARBA00023125"/>
    </source>
</evidence>
<dbReference type="GO" id="GO:0000156">
    <property type="term" value="F:phosphorelay response regulator activity"/>
    <property type="evidence" value="ECO:0007669"/>
    <property type="project" value="TreeGrafter"/>
</dbReference>
<dbReference type="GO" id="GO:0032993">
    <property type="term" value="C:protein-DNA complex"/>
    <property type="evidence" value="ECO:0007669"/>
    <property type="project" value="TreeGrafter"/>
</dbReference>
<evidence type="ECO:0000256" key="7">
    <source>
        <dbReference type="PROSITE-ProRule" id="PRU00169"/>
    </source>
</evidence>
<dbReference type="InterPro" id="IPR016032">
    <property type="entry name" value="Sig_transdc_resp-reg_C-effctor"/>
</dbReference>
<keyword evidence="6" id="KW-0804">Transcription</keyword>
<dbReference type="SUPFAM" id="SSF52172">
    <property type="entry name" value="CheY-like"/>
    <property type="match status" value="1"/>
</dbReference>
<dbReference type="InterPro" id="IPR039420">
    <property type="entry name" value="WalR-like"/>
</dbReference>
<reference evidence="11 12" key="1">
    <citation type="submission" date="2020-07" db="EMBL/GenBank/DDBJ databases">
        <title>Sequencing the genomes of 1000 actinobacteria strains.</title>
        <authorList>
            <person name="Klenk H.-P."/>
        </authorList>
    </citation>
    <scope>NUCLEOTIDE SEQUENCE [LARGE SCALE GENOMIC DNA]</scope>
    <source>
        <strain evidence="11 12">DSM 100723</strain>
    </source>
</reference>
<dbReference type="GO" id="GO:0006355">
    <property type="term" value="P:regulation of DNA-templated transcription"/>
    <property type="evidence" value="ECO:0007669"/>
    <property type="project" value="InterPro"/>
</dbReference>
<dbReference type="InterPro" id="IPR011006">
    <property type="entry name" value="CheY-like_superfamily"/>
</dbReference>
<dbReference type="SUPFAM" id="SSF46894">
    <property type="entry name" value="C-terminal effector domain of the bipartite response regulators"/>
    <property type="match status" value="1"/>
</dbReference>
<keyword evidence="12" id="KW-1185">Reference proteome</keyword>
<accession>A0A7W3IR40</accession>
<evidence type="ECO:0000256" key="2">
    <source>
        <dbReference type="ARBA" id="ARBA00022553"/>
    </source>
</evidence>
<dbReference type="SMART" id="SM00862">
    <property type="entry name" value="Trans_reg_C"/>
    <property type="match status" value="1"/>
</dbReference>
<protein>
    <submittedName>
        <fullName evidence="11">DNA-binding response OmpR family regulator</fullName>
    </submittedName>
</protein>
<comment type="subcellular location">
    <subcellularLocation>
        <location evidence="1">Cytoplasm</location>
    </subcellularLocation>
</comment>
<dbReference type="Gene3D" id="6.10.250.690">
    <property type="match status" value="1"/>
</dbReference>
<proteinExistence type="predicted"/>
<dbReference type="Pfam" id="PF00486">
    <property type="entry name" value="Trans_reg_C"/>
    <property type="match status" value="1"/>
</dbReference>
<dbReference type="PANTHER" id="PTHR48111:SF22">
    <property type="entry name" value="REGULATOR OF RPOS"/>
    <property type="match status" value="1"/>
</dbReference>
<comment type="caution">
    <text evidence="11">The sequence shown here is derived from an EMBL/GenBank/DDBJ whole genome shotgun (WGS) entry which is preliminary data.</text>
</comment>
<evidence type="ECO:0000256" key="6">
    <source>
        <dbReference type="ARBA" id="ARBA00023163"/>
    </source>
</evidence>
<dbReference type="Pfam" id="PF00072">
    <property type="entry name" value="Response_reg"/>
    <property type="match status" value="1"/>
</dbReference>
<dbReference type="Proteomes" id="UP000523079">
    <property type="component" value="Unassembled WGS sequence"/>
</dbReference>
<evidence type="ECO:0000313" key="12">
    <source>
        <dbReference type="Proteomes" id="UP000523079"/>
    </source>
</evidence>
<dbReference type="CDD" id="cd00383">
    <property type="entry name" value="trans_reg_C"/>
    <property type="match status" value="1"/>
</dbReference>
<dbReference type="Gene3D" id="1.10.10.10">
    <property type="entry name" value="Winged helix-like DNA-binding domain superfamily/Winged helix DNA-binding domain"/>
    <property type="match status" value="1"/>
</dbReference>
<keyword evidence="5 8" id="KW-0238">DNA-binding</keyword>
<organism evidence="11 12">
    <name type="scientific">Microlunatus kandeliicorticis</name>
    <dbReference type="NCBI Taxonomy" id="1759536"/>
    <lineage>
        <taxon>Bacteria</taxon>
        <taxon>Bacillati</taxon>
        <taxon>Actinomycetota</taxon>
        <taxon>Actinomycetes</taxon>
        <taxon>Propionibacteriales</taxon>
        <taxon>Propionibacteriaceae</taxon>
        <taxon>Microlunatus</taxon>
    </lineage>
</organism>
<feature type="domain" description="Response regulatory" evidence="9">
    <location>
        <begin position="5"/>
        <end position="118"/>
    </location>
</feature>
<dbReference type="PROSITE" id="PS50110">
    <property type="entry name" value="RESPONSE_REGULATORY"/>
    <property type="match status" value="1"/>
</dbReference>
<evidence type="ECO:0000259" key="9">
    <source>
        <dbReference type="PROSITE" id="PS50110"/>
    </source>
</evidence>
<name>A0A7W3IR40_9ACTN</name>
<evidence type="ECO:0000256" key="8">
    <source>
        <dbReference type="PROSITE-ProRule" id="PRU01091"/>
    </source>
</evidence>